<protein>
    <submittedName>
        <fullName evidence="3">Metal-dependent hydrolase</fullName>
    </submittedName>
</protein>
<sequence>MNIKQIRNATLTIEYAGKKFLIDPVFADKGTYPPFPNSLRQDENNPLVDLPVTIKELIDVDAVIVTHTHLDHIDDVAKESLPKDIKIFVQDKHDYNEMRECEFNNIEILSENTQFHNIKLIKTLGQHGRGKILESIGNVCGVVFKSDNEKTLYLAGDTVWYEEVEKTLSIHKPEVIIINGGDNQIFDKGSLIMGKNDIYEVHKCLPNSKLLITHMEAMNHWTLSRKELREFTKEKGFSNKVLIPKDGENYEL</sequence>
<dbReference type="RefSeq" id="WP_055257703.1">
    <property type="nucleotide sequence ID" value="NZ_CABIXL010000002.1"/>
</dbReference>
<evidence type="ECO:0000313" key="4">
    <source>
        <dbReference type="Proteomes" id="UP000095488"/>
    </source>
</evidence>
<comment type="caution">
    <text evidence="3">The sequence shown here is derived from an EMBL/GenBank/DDBJ whole genome shotgun (WGS) entry which is preliminary data.</text>
</comment>
<dbReference type="InterPro" id="IPR001279">
    <property type="entry name" value="Metallo-B-lactamas"/>
</dbReference>
<gene>
    <name evidence="3" type="ORF">ERS852473_00712</name>
</gene>
<dbReference type="Proteomes" id="UP000095488">
    <property type="component" value="Unassembled WGS sequence"/>
</dbReference>
<evidence type="ECO:0000313" key="3">
    <source>
        <dbReference type="EMBL" id="CUN63949.1"/>
    </source>
</evidence>
<dbReference type="Pfam" id="PF12706">
    <property type="entry name" value="Lactamase_B_2"/>
    <property type="match status" value="1"/>
</dbReference>
<reference evidence="3 4" key="1">
    <citation type="submission" date="2015-09" db="EMBL/GenBank/DDBJ databases">
        <authorList>
            <consortium name="Pathogen Informatics"/>
            <person name="Wu L."/>
            <person name="Ma J."/>
        </authorList>
    </citation>
    <scope>NUCLEOTIDE SEQUENCE [LARGE SCALE GENOMIC DNA]</scope>
    <source>
        <strain evidence="3 4">2789STDY5834858</strain>
    </source>
</reference>
<dbReference type="PANTHER" id="PTHR43546:SF9">
    <property type="entry name" value="L-ASCORBATE-6-PHOSPHATE LACTONASE ULAG-RELATED"/>
    <property type="match status" value="1"/>
</dbReference>
<dbReference type="EMBL" id="CYZR01000002">
    <property type="protein sequence ID" value="CUN63949.1"/>
    <property type="molecule type" value="Genomic_DNA"/>
</dbReference>
<dbReference type="PANTHER" id="PTHR43546">
    <property type="entry name" value="UPF0173 METAL-DEPENDENT HYDROLASE MJ1163-RELATED"/>
    <property type="match status" value="1"/>
</dbReference>
<name>A0ABP2AR40_SARVE</name>
<accession>A0ABP2AR40</accession>
<dbReference type="InterPro" id="IPR036866">
    <property type="entry name" value="RibonucZ/Hydroxyglut_hydro"/>
</dbReference>
<dbReference type="Gene3D" id="3.60.15.10">
    <property type="entry name" value="Ribonuclease Z/Hydroxyacylglutathione hydrolase-like"/>
    <property type="match status" value="1"/>
</dbReference>
<keyword evidence="1 3" id="KW-0378">Hydrolase</keyword>
<evidence type="ECO:0000259" key="2">
    <source>
        <dbReference type="Pfam" id="PF12706"/>
    </source>
</evidence>
<dbReference type="GO" id="GO:0016787">
    <property type="term" value="F:hydrolase activity"/>
    <property type="evidence" value="ECO:0007669"/>
    <property type="project" value="UniProtKB-KW"/>
</dbReference>
<feature type="domain" description="Metallo-beta-lactamase" evidence="2">
    <location>
        <begin position="19"/>
        <end position="215"/>
    </location>
</feature>
<keyword evidence="4" id="KW-1185">Reference proteome</keyword>
<dbReference type="SUPFAM" id="SSF56281">
    <property type="entry name" value="Metallo-hydrolase/oxidoreductase"/>
    <property type="match status" value="1"/>
</dbReference>
<organism evidence="3 4">
    <name type="scientific">Sarcina ventriculi</name>
    <name type="common">Clostridium ventriculi</name>
    <dbReference type="NCBI Taxonomy" id="1267"/>
    <lineage>
        <taxon>Bacteria</taxon>
        <taxon>Bacillati</taxon>
        <taxon>Bacillota</taxon>
        <taxon>Clostridia</taxon>
        <taxon>Eubacteriales</taxon>
        <taxon>Clostridiaceae</taxon>
        <taxon>Sarcina</taxon>
    </lineage>
</organism>
<evidence type="ECO:0000256" key="1">
    <source>
        <dbReference type="ARBA" id="ARBA00022801"/>
    </source>
</evidence>
<dbReference type="InterPro" id="IPR050114">
    <property type="entry name" value="UPF0173_UPF0282_UlaG_hydrolase"/>
</dbReference>
<proteinExistence type="predicted"/>